<accession>Q2J0C1</accession>
<dbReference type="AlphaFoldDB" id="Q2J0C1"/>
<proteinExistence type="predicted"/>
<protein>
    <submittedName>
        <fullName evidence="2">Uncharacterized protein</fullName>
    </submittedName>
</protein>
<name>Q2J0C1_RHOP2</name>
<dbReference type="RefSeq" id="WP_011440277.1">
    <property type="nucleotide sequence ID" value="NC_007778.1"/>
</dbReference>
<sequence>MHPARSFQFKRLAQEFSAWRAVPDNQRAPAAAWWWGTAIELRSETEPMPAELRSAFGLPLGASYAEAATRLMARIAEQKSLAPSNEFPRNRKSPAAATEGAAQADIIR</sequence>
<keyword evidence="3" id="KW-1185">Reference proteome</keyword>
<evidence type="ECO:0000313" key="3">
    <source>
        <dbReference type="Proteomes" id="UP000008809"/>
    </source>
</evidence>
<organism evidence="2 3">
    <name type="scientific">Rhodopseudomonas palustris (strain HaA2)</name>
    <dbReference type="NCBI Taxonomy" id="316058"/>
    <lineage>
        <taxon>Bacteria</taxon>
        <taxon>Pseudomonadati</taxon>
        <taxon>Pseudomonadota</taxon>
        <taxon>Alphaproteobacteria</taxon>
        <taxon>Hyphomicrobiales</taxon>
        <taxon>Nitrobacteraceae</taxon>
        <taxon>Rhodopseudomonas</taxon>
    </lineage>
</organism>
<dbReference type="eggNOG" id="ENOG5031TCG">
    <property type="taxonomic scope" value="Bacteria"/>
</dbReference>
<dbReference type="Proteomes" id="UP000008809">
    <property type="component" value="Chromosome"/>
</dbReference>
<gene>
    <name evidence="2" type="ordered locus">RPB_1379</name>
</gene>
<dbReference type="OrthoDB" id="8252105at2"/>
<feature type="region of interest" description="Disordered" evidence="1">
    <location>
        <begin position="79"/>
        <end position="108"/>
    </location>
</feature>
<dbReference type="KEGG" id="rpb:RPB_1379"/>
<evidence type="ECO:0000256" key="1">
    <source>
        <dbReference type="SAM" id="MobiDB-lite"/>
    </source>
</evidence>
<dbReference type="EMBL" id="CP000250">
    <property type="protein sequence ID" value="ABD06089.1"/>
    <property type="molecule type" value="Genomic_DNA"/>
</dbReference>
<reference evidence="2 3" key="1">
    <citation type="submission" date="2006-01" db="EMBL/GenBank/DDBJ databases">
        <title>Complete sequence of Rhodopseudomonas palustris HaA2.</title>
        <authorList>
            <consortium name="US DOE Joint Genome Institute"/>
            <person name="Copeland A."/>
            <person name="Lucas S."/>
            <person name="Lapidus A."/>
            <person name="Barry K."/>
            <person name="Detter J.C."/>
            <person name="Glavina T."/>
            <person name="Hammon N."/>
            <person name="Israni S."/>
            <person name="Pitluck S."/>
            <person name="Chain P."/>
            <person name="Malfatti S."/>
            <person name="Shin M."/>
            <person name="Vergez L."/>
            <person name="Schmutz J."/>
            <person name="Larimer F."/>
            <person name="Land M."/>
            <person name="Hauser L."/>
            <person name="Pelletier D.A."/>
            <person name="Kyrpides N."/>
            <person name="Anderson I."/>
            <person name="Oda Y."/>
            <person name="Harwood C.S."/>
            <person name="Richardson P."/>
        </authorList>
    </citation>
    <scope>NUCLEOTIDE SEQUENCE [LARGE SCALE GENOMIC DNA]</scope>
    <source>
        <strain evidence="2 3">HaA2</strain>
    </source>
</reference>
<evidence type="ECO:0000313" key="2">
    <source>
        <dbReference type="EMBL" id="ABD06089.1"/>
    </source>
</evidence>
<dbReference type="HOGENOM" id="CLU_170890_0_0_5"/>